<feature type="region of interest" description="Disordered" evidence="1">
    <location>
        <begin position="945"/>
        <end position="973"/>
    </location>
</feature>
<name>A0AAD6XPT1_9AGAR</name>
<evidence type="ECO:0000313" key="2">
    <source>
        <dbReference type="EMBL" id="KAJ7079287.1"/>
    </source>
</evidence>
<feature type="region of interest" description="Disordered" evidence="1">
    <location>
        <begin position="447"/>
        <end position="472"/>
    </location>
</feature>
<dbReference type="EMBL" id="JARJCN010000061">
    <property type="protein sequence ID" value="KAJ7079287.1"/>
    <property type="molecule type" value="Genomic_DNA"/>
</dbReference>
<feature type="compositionally biased region" description="Acidic residues" evidence="1">
    <location>
        <begin position="557"/>
        <end position="582"/>
    </location>
</feature>
<feature type="compositionally biased region" description="Basic and acidic residues" evidence="1">
    <location>
        <begin position="502"/>
        <end position="511"/>
    </location>
</feature>
<feature type="compositionally biased region" description="Basic and acidic residues" evidence="1">
    <location>
        <begin position="530"/>
        <end position="539"/>
    </location>
</feature>
<protein>
    <submittedName>
        <fullName evidence="2">Uncharacterized protein</fullName>
    </submittedName>
</protein>
<feature type="region of interest" description="Disordered" evidence="1">
    <location>
        <begin position="835"/>
        <end position="874"/>
    </location>
</feature>
<feature type="region of interest" description="Disordered" evidence="1">
    <location>
        <begin position="684"/>
        <end position="712"/>
    </location>
</feature>
<feature type="region of interest" description="Disordered" evidence="1">
    <location>
        <begin position="89"/>
        <end position="108"/>
    </location>
</feature>
<feature type="compositionally biased region" description="Basic and acidic residues" evidence="1">
    <location>
        <begin position="594"/>
        <end position="626"/>
    </location>
</feature>
<dbReference type="AlphaFoldDB" id="A0AAD6XPT1"/>
<dbReference type="Proteomes" id="UP001222325">
    <property type="component" value="Unassembled WGS sequence"/>
</dbReference>
<sequence>MERIDGREGEGRERIERTEVAGLALSADHPLVDELAGLRRAVERFQNEAHTAALKLQHHALDTAALAARATQLEADNALLSAEVNALRDHPAPASPSTSSSTAGSSSETVGELTLALRRLTSKLTLTEAALHEHALALVQANTLAAERARAAAGAYDLAARARGREEEGRQRAAALELEVRRTREEARMSDAVVREYADLVRRLEGRASSSASSPSAAANGGGGEGATPAGVLEACKAQLNVLMAEFEARDAAQAQRVFALEGQLGVAGAELAAARALSGELGEALGQARFQGEVDRVDDKSAAGMVERYMKFTQQTTAALHAALAALRARHDATLHTLHTQLADAHTQLRAGQHETARLRGALDEAGGALVRETVGRRREVAGRVRLVGREEGVVRGLEGVLGRTRGRRKNGNGNVGGEKEIDAREREQALEAELAELEAGVRGVLARLDSDPGAREGDGDGDRKGGTPGSEARMVLLESAVEMLVQELEGEVAAFVDTRSARSPEEHASAARPMPAAPPLLPHIDTTSTEREHELHMHMPSPRLPPDGRLLEPDYPGEEGAEEGEEEEEDVGGENGEEDSTVQPGEACAEAQGEKGEGQGGDAHGEEEARKDEREPNKQDELEGPRGSSGDVLSSGAEEAPAFTLSVPSVVAFPSTAPDADVTPPSPETTQHVLGSPAQDVAAPAPLASSDSTSDHPVPPASPDVPATPAHPLLADLAAASERYDALQRAFRACHVALEALRTAAVAPPHAALRGAVARLHDYTEDARVELEIRVADARVLARGWETLARLPDDGADGGALQDFVRRDAQAQAAFQKKLDDVEHDIAVVKRALYAPPAEPSPTAEDPDRERDASGGWTAWLGGAPRTPPPEAPTFGSVMTSPRLRHSSSAARLAPRPGARNPLEGLGLRVAMPAYVPPAEEAVAPRQRTISGVYMLGLGVGGGRRPSALGMSPRGGVRAGARRGQDDVDVE</sequence>
<keyword evidence="3" id="KW-1185">Reference proteome</keyword>
<feature type="compositionally biased region" description="Basic and acidic residues" evidence="1">
    <location>
        <begin position="450"/>
        <end position="467"/>
    </location>
</feature>
<accession>A0AAD6XPT1</accession>
<comment type="caution">
    <text evidence="2">The sequence shown here is derived from an EMBL/GenBank/DDBJ whole genome shotgun (WGS) entry which is preliminary data.</text>
</comment>
<feature type="compositionally biased region" description="Low complexity" evidence="1">
    <location>
        <begin position="95"/>
        <end position="108"/>
    </location>
</feature>
<feature type="region of interest" description="Disordered" evidence="1">
    <location>
        <begin position="502"/>
        <end position="642"/>
    </location>
</feature>
<gene>
    <name evidence="2" type="ORF">B0H15DRAFT_518607</name>
</gene>
<organism evidence="2 3">
    <name type="scientific">Mycena belliarum</name>
    <dbReference type="NCBI Taxonomy" id="1033014"/>
    <lineage>
        <taxon>Eukaryota</taxon>
        <taxon>Fungi</taxon>
        <taxon>Dikarya</taxon>
        <taxon>Basidiomycota</taxon>
        <taxon>Agaricomycotina</taxon>
        <taxon>Agaricomycetes</taxon>
        <taxon>Agaricomycetidae</taxon>
        <taxon>Agaricales</taxon>
        <taxon>Marasmiineae</taxon>
        <taxon>Mycenaceae</taxon>
        <taxon>Mycena</taxon>
    </lineage>
</organism>
<proteinExistence type="predicted"/>
<reference evidence="2" key="1">
    <citation type="submission" date="2023-03" db="EMBL/GenBank/DDBJ databases">
        <title>Massive genome expansion in bonnet fungi (Mycena s.s.) driven by repeated elements and novel gene families across ecological guilds.</title>
        <authorList>
            <consortium name="Lawrence Berkeley National Laboratory"/>
            <person name="Harder C.B."/>
            <person name="Miyauchi S."/>
            <person name="Viragh M."/>
            <person name="Kuo A."/>
            <person name="Thoen E."/>
            <person name="Andreopoulos B."/>
            <person name="Lu D."/>
            <person name="Skrede I."/>
            <person name="Drula E."/>
            <person name="Henrissat B."/>
            <person name="Morin E."/>
            <person name="Kohler A."/>
            <person name="Barry K."/>
            <person name="LaButti K."/>
            <person name="Morin E."/>
            <person name="Salamov A."/>
            <person name="Lipzen A."/>
            <person name="Mereny Z."/>
            <person name="Hegedus B."/>
            <person name="Baldrian P."/>
            <person name="Stursova M."/>
            <person name="Weitz H."/>
            <person name="Taylor A."/>
            <person name="Grigoriev I.V."/>
            <person name="Nagy L.G."/>
            <person name="Martin F."/>
            <person name="Kauserud H."/>
        </authorList>
    </citation>
    <scope>NUCLEOTIDE SEQUENCE</scope>
    <source>
        <strain evidence="2">CBHHK173m</strain>
    </source>
</reference>
<evidence type="ECO:0000256" key="1">
    <source>
        <dbReference type="SAM" id="MobiDB-lite"/>
    </source>
</evidence>
<evidence type="ECO:0000313" key="3">
    <source>
        <dbReference type="Proteomes" id="UP001222325"/>
    </source>
</evidence>